<organism evidence="2 3">
    <name type="scientific">Actinomadura craniellae</name>
    <dbReference type="NCBI Taxonomy" id="2231787"/>
    <lineage>
        <taxon>Bacteria</taxon>
        <taxon>Bacillati</taxon>
        <taxon>Actinomycetota</taxon>
        <taxon>Actinomycetes</taxon>
        <taxon>Streptosporangiales</taxon>
        <taxon>Thermomonosporaceae</taxon>
        <taxon>Actinomadura</taxon>
    </lineage>
</organism>
<dbReference type="Proteomes" id="UP000251891">
    <property type="component" value="Unassembled WGS sequence"/>
</dbReference>
<dbReference type="OrthoDB" id="3658635at2"/>
<keyword evidence="1" id="KW-1133">Transmembrane helix</keyword>
<comment type="caution">
    <text evidence="2">The sequence shown here is derived from an EMBL/GenBank/DDBJ whole genome shotgun (WGS) entry which is preliminary data.</text>
</comment>
<dbReference type="RefSeq" id="WP_111869735.1">
    <property type="nucleotide sequence ID" value="NZ_QLYX01000010.1"/>
</dbReference>
<evidence type="ECO:0000313" key="2">
    <source>
        <dbReference type="EMBL" id="RAY13040.1"/>
    </source>
</evidence>
<keyword evidence="1" id="KW-0472">Membrane</keyword>
<accession>A0A365H1S0</accession>
<feature type="transmembrane region" description="Helical" evidence="1">
    <location>
        <begin position="12"/>
        <end position="29"/>
    </location>
</feature>
<reference evidence="2 3" key="1">
    <citation type="submission" date="2018-06" db="EMBL/GenBank/DDBJ databases">
        <title>Actinomadura craniellae sp. nov. isolated from marine sponge Craniella sp.</title>
        <authorList>
            <person name="Li L."/>
            <person name="Xu Q.H."/>
            <person name="Lin H.W."/>
            <person name="Lu Y.H."/>
        </authorList>
    </citation>
    <scope>NUCLEOTIDE SEQUENCE [LARGE SCALE GENOMIC DNA]</scope>
    <source>
        <strain evidence="2 3">LHW63021</strain>
    </source>
</reference>
<dbReference type="EMBL" id="QLYX01000010">
    <property type="protein sequence ID" value="RAY13040.1"/>
    <property type="molecule type" value="Genomic_DNA"/>
</dbReference>
<protein>
    <submittedName>
        <fullName evidence="2">Uncharacterized protein</fullName>
    </submittedName>
</protein>
<dbReference type="AlphaFoldDB" id="A0A365H1S0"/>
<gene>
    <name evidence="2" type="ORF">DPM19_21280</name>
</gene>
<keyword evidence="3" id="KW-1185">Reference proteome</keyword>
<evidence type="ECO:0000256" key="1">
    <source>
        <dbReference type="SAM" id="Phobius"/>
    </source>
</evidence>
<name>A0A365H1S0_9ACTN</name>
<evidence type="ECO:0000313" key="3">
    <source>
        <dbReference type="Proteomes" id="UP000251891"/>
    </source>
</evidence>
<sequence length="270" mass="30991">MELDWLGDALQIVGIGASVGASTVASISLKKNWRYRALRNVWGFGRRDRVMVVCTELDDPETRQFPEPREFIYSYKYGDLDALFEVVTTLLRLFPALELRVVSYNELDRSQLDLDSHLVLIGGPDYNKVTERILEEADTCFDYLSPYSRQPSRRHPDEIVLLARESGDELFFTTDKRDYGYFETLDNIYAEGKRIVLIGGCHTLGVTGAAKTFSVLNVARQETREIVLRNANRVWRHTRRKKRFAVLVEAHRVGTSISTPQVKTQNIWSP</sequence>
<keyword evidence="1" id="KW-0812">Transmembrane</keyword>
<proteinExistence type="predicted"/>